<organism evidence="6 7">
    <name type="scientific">Meganyctiphanes norvegica</name>
    <name type="common">Northern krill</name>
    <name type="synonym">Thysanopoda norvegica</name>
    <dbReference type="NCBI Taxonomy" id="48144"/>
    <lineage>
        <taxon>Eukaryota</taxon>
        <taxon>Metazoa</taxon>
        <taxon>Ecdysozoa</taxon>
        <taxon>Arthropoda</taxon>
        <taxon>Crustacea</taxon>
        <taxon>Multicrustacea</taxon>
        <taxon>Malacostraca</taxon>
        <taxon>Eumalacostraca</taxon>
        <taxon>Eucarida</taxon>
        <taxon>Euphausiacea</taxon>
        <taxon>Euphausiidae</taxon>
        <taxon>Meganyctiphanes</taxon>
    </lineage>
</organism>
<gene>
    <name evidence="6" type="ORF">MNOR_LOCUS19291</name>
</gene>
<protein>
    <recommendedName>
        <fullName evidence="5">Zinc finger PHD-type domain-containing protein</fullName>
    </recommendedName>
</protein>
<dbReference type="InterPro" id="IPR001965">
    <property type="entry name" value="Znf_PHD"/>
</dbReference>
<dbReference type="EMBL" id="CAXKWB010014240">
    <property type="protein sequence ID" value="CAL4110081.1"/>
    <property type="molecule type" value="Genomic_DNA"/>
</dbReference>
<evidence type="ECO:0000313" key="7">
    <source>
        <dbReference type="Proteomes" id="UP001497623"/>
    </source>
</evidence>
<evidence type="ECO:0000256" key="3">
    <source>
        <dbReference type="ARBA" id="ARBA00022833"/>
    </source>
</evidence>
<keyword evidence="3" id="KW-0862">Zinc</keyword>
<feature type="compositionally biased region" description="Basic and acidic residues" evidence="4">
    <location>
        <begin position="215"/>
        <end position="225"/>
    </location>
</feature>
<feature type="compositionally biased region" description="Basic and acidic residues" evidence="4">
    <location>
        <begin position="190"/>
        <end position="202"/>
    </location>
</feature>
<evidence type="ECO:0000313" key="6">
    <source>
        <dbReference type="EMBL" id="CAL4110081.1"/>
    </source>
</evidence>
<feature type="region of interest" description="Disordered" evidence="4">
    <location>
        <begin position="130"/>
        <end position="161"/>
    </location>
</feature>
<feature type="domain" description="Zinc finger PHD-type" evidence="5">
    <location>
        <begin position="69"/>
        <end position="120"/>
    </location>
</feature>
<keyword evidence="2" id="KW-0863">Zinc-finger</keyword>
<feature type="non-terminal residue" evidence="6">
    <location>
        <position position="389"/>
    </location>
</feature>
<dbReference type="AlphaFoldDB" id="A0AAV2R2V4"/>
<comment type="caution">
    <text evidence="6">The sequence shown here is derived from an EMBL/GenBank/DDBJ whole genome shotgun (WGS) entry which is preliminary data.</text>
</comment>
<evidence type="ECO:0000256" key="2">
    <source>
        <dbReference type="ARBA" id="ARBA00022771"/>
    </source>
</evidence>
<dbReference type="SUPFAM" id="SSF57903">
    <property type="entry name" value="FYVE/PHD zinc finger"/>
    <property type="match status" value="1"/>
</dbReference>
<keyword evidence="7" id="KW-1185">Reference proteome</keyword>
<dbReference type="GO" id="GO:0008270">
    <property type="term" value="F:zinc ion binding"/>
    <property type="evidence" value="ECO:0007669"/>
    <property type="project" value="UniProtKB-KW"/>
</dbReference>
<sequence>MPDEDKNKTTEFDKENYNHDSTSQRPRLDSYVNIESNDIPNEIQDQEGTQNKSINTKKDRSKSLSDLFPCGVCGVDLGKRYKGKSVLCMGCMHWCHLTKCSGLSSEKEYRKGEYKCPSCVKEYPNYHLRDINDSPQSQKENDINKENLDLNSSNVENKKSSGRKVSFFDNYPIITGGREYPEKKRKRKNKETSDNSENKTEEENCEELYQEILEEEKKTVTEKGQKEKKKAEKKSKGRAISDEKNYENMDRSPEAKRKRGEENEDIGNDKEGGKDNEENEKNKENENKEKEDEDDYSWYEEDINTWDECLMAAKENGIFKKCIDCKKMYCAEYDNKAKIKCLVCNLNNHGCIKEKSCKLSEGYVWLCIECKETIENKDTDLIEKIREEM</sequence>
<feature type="compositionally biased region" description="Basic and acidic residues" evidence="4">
    <location>
        <begin position="239"/>
        <end position="290"/>
    </location>
</feature>
<evidence type="ECO:0000256" key="4">
    <source>
        <dbReference type="SAM" id="MobiDB-lite"/>
    </source>
</evidence>
<accession>A0AAV2R2V4</accession>
<reference evidence="6 7" key="1">
    <citation type="submission" date="2024-05" db="EMBL/GenBank/DDBJ databases">
        <authorList>
            <person name="Wallberg A."/>
        </authorList>
    </citation>
    <scope>NUCLEOTIDE SEQUENCE [LARGE SCALE GENOMIC DNA]</scope>
</reference>
<evidence type="ECO:0000259" key="5">
    <source>
        <dbReference type="SMART" id="SM00249"/>
    </source>
</evidence>
<feature type="compositionally biased region" description="Basic and acidic residues" evidence="4">
    <location>
        <begin position="139"/>
        <end position="148"/>
    </location>
</feature>
<dbReference type="Gene3D" id="3.30.40.10">
    <property type="entry name" value="Zinc/RING finger domain, C3HC4 (zinc finger)"/>
    <property type="match status" value="1"/>
</dbReference>
<dbReference type="Proteomes" id="UP001497623">
    <property type="component" value="Unassembled WGS sequence"/>
</dbReference>
<keyword evidence="1" id="KW-0479">Metal-binding</keyword>
<dbReference type="InterPro" id="IPR013083">
    <property type="entry name" value="Znf_RING/FYVE/PHD"/>
</dbReference>
<feature type="region of interest" description="Disordered" evidence="4">
    <location>
        <begin position="1"/>
        <end position="58"/>
    </location>
</feature>
<feature type="domain" description="Zinc finger PHD-type" evidence="5">
    <location>
        <begin position="321"/>
        <end position="371"/>
    </location>
</feature>
<feature type="region of interest" description="Disordered" evidence="4">
    <location>
        <begin position="179"/>
        <end position="296"/>
    </location>
</feature>
<feature type="compositionally biased region" description="Acidic residues" evidence="4">
    <location>
        <begin position="203"/>
        <end position="214"/>
    </location>
</feature>
<feature type="compositionally biased region" description="Basic and acidic residues" evidence="4">
    <location>
        <begin position="1"/>
        <end position="18"/>
    </location>
</feature>
<name>A0AAV2R2V4_MEGNR</name>
<proteinExistence type="predicted"/>
<dbReference type="InterPro" id="IPR011011">
    <property type="entry name" value="Znf_FYVE_PHD"/>
</dbReference>
<dbReference type="SMART" id="SM00249">
    <property type="entry name" value="PHD"/>
    <property type="match status" value="2"/>
</dbReference>
<feature type="compositionally biased region" description="Basic residues" evidence="4">
    <location>
        <begin position="226"/>
        <end position="237"/>
    </location>
</feature>
<evidence type="ECO:0000256" key="1">
    <source>
        <dbReference type="ARBA" id="ARBA00022723"/>
    </source>
</evidence>